<dbReference type="AlphaFoldDB" id="A0A0N0LZP3"/>
<keyword evidence="9" id="KW-0411">Iron-sulfur</keyword>
<keyword evidence="8" id="KW-0408">Iron</keyword>
<keyword evidence="7" id="KW-0560">Oxidoreductase</keyword>
<name>A0A0N0LZP3_9GAMM</name>
<organism evidence="12 13">
    <name type="scientific">Pseudoalteromonas porphyrae</name>
    <dbReference type="NCBI Taxonomy" id="187330"/>
    <lineage>
        <taxon>Bacteria</taxon>
        <taxon>Pseudomonadati</taxon>
        <taxon>Pseudomonadota</taxon>
        <taxon>Gammaproteobacteria</taxon>
        <taxon>Alteromonadales</taxon>
        <taxon>Pseudoalteromonadaceae</taxon>
        <taxon>Pseudoalteromonas</taxon>
    </lineage>
</organism>
<dbReference type="InterPro" id="IPR023753">
    <property type="entry name" value="FAD/NAD-binding_dom"/>
</dbReference>
<evidence type="ECO:0000256" key="4">
    <source>
        <dbReference type="ARBA" id="ARBA00022630"/>
    </source>
</evidence>
<dbReference type="CDD" id="cd02930">
    <property type="entry name" value="DCR_FMN"/>
    <property type="match status" value="1"/>
</dbReference>
<feature type="domain" description="FAD/NAD(P)-binding" evidence="11">
    <location>
        <begin position="376"/>
        <end position="639"/>
    </location>
</feature>
<dbReference type="PATRIC" id="fig|187330.3.peg.945"/>
<evidence type="ECO:0000256" key="9">
    <source>
        <dbReference type="ARBA" id="ARBA00023014"/>
    </source>
</evidence>
<gene>
    <name evidence="12" type="ORF">ADS77_12590</name>
</gene>
<dbReference type="Pfam" id="PF00724">
    <property type="entry name" value="Oxidored_FMN"/>
    <property type="match status" value="1"/>
</dbReference>
<evidence type="ECO:0000256" key="8">
    <source>
        <dbReference type="ARBA" id="ARBA00023004"/>
    </source>
</evidence>
<comment type="caution">
    <text evidence="12">The sequence shown here is derived from an EMBL/GenBank/DDBJ whole genome shotgun (WGS) entry which is preliminary data.</text>
</comment>
<evidence type="ECO:0000313" key="12">
    <source>
        <dbReference type="EMBL" id="KPH62529.1"/>
    </source>
</evidence>
<dbReference type="OrthoDB" id="8523426at2"/>
<dbReference type="InterPro" id="IPR001155">
    <property type="entry name" value="OxRdtase_FMN_N"/>
</dbReference>
<dbReference type="PRINTS" id="PR00368">
    <property type="entry name" value="FADPNR"/>
</dbReference>
<dbReference type="STRING" id="187330.AMS58_04585"/>
<dbReference type="PANTHER" id="PTHR42917">
    <property type="entry name" value="2,4-DIENOYL-COA REDUCTASE"/>
    <property type="match status" value="1"/>
</dbReference>
<dbReference type="GO" id="GO:0010181">
    <property type="term" value="F:FMN binding"/>
    <property type="evidence" value="ECO:0007669"/>
    <property type="project" value="InterPro"/>
</dbReference>
<dbReference type="InterPro" id="IPR051793">
    <property type="entry name" value="NADH:flavin_oxidoreductase"/>
</dbReference>
<protein>
    <submittedName>
        <fullName evidence="12">2,4-dienoyl-CoA reductase</fullName>
    </submittedName>
</protein>
<comment type="similarity">
    <text evidence="3">In the N-terminal section; belongs to the NADH:flavin oxidoreductase/NADH oxidase family.</text>
</comment>
<comment type="cofactor">
    <cofactor evidence="1">
        <name>FMN</name>
        <dbReference type="ChEBI" id="CHEBI:58210"/>
    </cofactor>
</comment>
<accession>A0A0N0LZP3</accession>
<dbReference type="GO" id="GO:0046872">
    <property type="term" value="F:metal ion binding"/>
    <property type="evidence" value="ECO:0007669"/>
    <property type="project" value="UniProtKB-KW"/>
</dbReference>
<comment type="cofactor">
    <cofactor evidence="2">
        <name>[4Fe-4S] cluster</name>
        <dbReference type="ChEBI" id="CHEBI:49883"/>
    </cofactor>
</comment>
<evidence type="ECO:0000256" key="6">
    <source>
        <dbReference type="ARBA" id="ARBA00022723"/>
    </source>
</evidence>
<keyword evidence="13" id="KW-1185">Reference proteome</keyword>
<evidence type="ECO:0000256" key="7">
    <source>
        <dbReference type="ARBA" id="ARBA00023002"/>
    </source>
</evidence>
<dbReference type="Proteomes" id="UP000037848">
    <property type="component" value="Unassembled WGS sequence"/>
</dbReference>
<dbReference type="InterPro" id="IPR013785">
    <property type="entry name" value="Aldolase_TIM"/>
</dbReference>
<proteinExistence type="inferred from homology"/>
<evidence type="ECO:0000259" key="10">
    <source>
        <dbReference type="Pfam" id="PF00724"/>
    </source>
</evidence>
<dbReference type="Gene3D" id="3.50.50.60">
    <property type="entry name" value="FAD/NAD(P)-binding domain"/>
    <property type="match status" value="1"/>
</dbReference>
<dbReference type="Gene3D" id="3.40.50.720">
    <property type="entry name" value="NAD(P)-binding Rossmann-like Domain"/>
    <property type="match status" value="1"/>
</dbReference>
<evidence type="ECO:0000256" key="2">
    <source>
        <dbReference type="ARBA" id="ARBA00001966"/>
    </source>
</evidence>
<keyword evidence="4" id="KW-0285">Flavoprotein</keyword>
<dbReference type="Gene3D" id="3.20.20.70">
    <property type="entry name" value="Aldolase class I"/>
    <property type="match status" value="1"/>
</dbReference>
<evidence type="ECO:0000313" key="13">
    <source>
        <dbReference type="Proteomes" id="UP000037848"/>
    </source>
</evidence>
<sequence length="683" mass="74103">MLYSHLFTPFKLGSTTLKNRVVMGSMHTNLEELPQGFERLAAFYGERAHGQVGLIITGGISPNPEGILAPNRSVLDSSTAVAHHQLITEAVKSHGTKICMQILHAGRYGYHPKQVAPSAIQAPISPYTPAELTHEQIEKQIDDFVLCAKLAKQAGYDGVEIMGSEGYLINQFIVKATNHRDDQWGGCYENRIRFAVCIVARVRAALGDDFILIFRLSLLDLVADGSTFNEVLQLAHALESAGVDMLNSGIGWHESRIPTIATSVPRALFSSLSQRLKAAVSVPVITSNRINTPEVAEQLLVDEHADFISMARPFLADSQFVAKAFAGQSEQINTCIACNQACLDNIFVNLPASCIVNPRACNETLMPIKPAKMIKNIAIVGGGAAGMACAIYSAERGHQVTLFEQTAQLGGQLLLAANVPGKEEFKETLRYFKSRLANLNVVIHLQNSADIATLSEFDHCVIATGVKGATPNIEGIEQSNVVGYQQVLNGEVKLGSKVAIIGAGGIGFDVATFITANHMVTNTELLPLHESDATDADQFTHQWGIDLSVTYPGGIKDKAGKSTAANEVYLLQRKLRKHGADLGKTTGWIHREHLKQQGVKMLAAVNYQKINAQGLHLSVRKRERLLDVDHIVNCSGQQSVLPEYQQQLSQLLIPVSFIGGALKAEKLDLQRAIGEAFSLAQSL</sequence>
<dbReference type="SUPFAM" id="SSF51905">
    <property type="entry name" value="FAD/NAD(P)-binding domain"/>
    <property type="match status" value="1"/>
</dbReference>
<evidence type="ECO:0000256" key="1">
    <source>
        <dbReference type="ARBA" id="ARBA00001917"/>
    </source>
</evidence>
<dbReference type="SUPFAM" id="SSF51395">
    <property type="entry name" value="FMN-linked oxidoreductases"/>
    <property type="match status" value="1"/>
</dbReference>
<keyword evidence="6" id="KW-0479">Metal-binding</keyword>
<dbReference type="EMBL" id="LHPH01000013">
    <property type="protein sequence ID" value="KPH62529.1"/>
    <property type="molecule type" value="Genomic_DNA"/>
</dbReference>
<dbReference type="SUPFAM" id="SSF51971">
    <property type="entry name" value="Nucleotide-binding domain"/>
    <property type="match status" value="1"/>
</dbReference>
<dbReference type="GO" id="GO:0051536">
    <property type="term" value="F:iron-sulfur cluster binding"/>
    <property type="evidence" value="ECO:0007669"/>
    <property type="project" value="UniProtKB-KW"/>
</dbReference>
<feature type="domain" description="NADH:flavin oxidoreductase/NADH oxidase N-terminal" evidence="10">
    <location>
        <begin position="6"/>
        <end position="327"/>
    </location>
</feature>
<keyword evidence="5" id="KW-0288">FMN</keyword>
<evidence type="ECO:0000256" key="5">
    <source>
        <dbReference type="ARBA" id="ARBA00022643"/>
    </source>
</evidence>
<dbReference type="PANTHER" id="PTHR42917:SF2">
    <property type="entry name" value="2,4-DIENOYL-COA REDUCTASE [(2E)-ENOYL-COA-PRODUCING]"/>
    <property type="match status" value="1"/>
</dbReference>
<evidence type="ECO:0000259" key="11">
    <source>
        <dbReference type="Pfam" id="PF07992"/>
    </source>
</evidence>
<reference evidence="12 13" key="1">
    <citation type="submission" date="2015-08" db="EMBL/GenBank/DDBJ databases">
        <title>Draft Genome Sequence of Pseudoalteromonas porphyrae UCD-SED14.</title>
        <authorList>
            <person name="Coil D.A."/>
            <person name="Jospin G."/>
            <person name="Lee R.D."/>
            <person name="Eisen J.A."/>
        </authorList>
    </citation>
    <scope>NUCLEOTIDE SEQUENCE [LARGE SCALE GENOMIC DNA]</scope>
    <source>
        <strain evidence="12 13">UCD-SED14</strain>
    </source>
</reference>
<evidence type="ECO:0000256" key="3">
    <source>
        <dbReference type="ARBA" id="ARBA00011048"/>
    </source>
</evidence>
<dbReference type="Pfam" id="PF07992">
    <property type="entry name" value="Pyr_redox_2"/>
    <property type="match status" value="1"/>
</dbReference>
<dbReference type="InterPro" id="IPR036188">
    <property type="entry name" value="FAD/NAD-bd_sf"/>
</dbReference>
<dbReference type="GO" id="GO:0016491">
    <property type="term" value="F:oxidoreductase activity"/>
    <property type="evidence" value="ECO:0007669"/>
    <property type="project" value="UniProtKB-KW"/>
</dbReference>